<dbReference type="Proteomes" id="UP001519460">
    <property type="component" value="Unassembled WGS sequence"/>
</dbReference>
<evidence type="ECO:0000313" key="3">
    <source>
        <dbReference type="Proteomes" id="UP001519460"/>
    </source>
</evidence>
<protein>
    <submittedName>
        <fullName evidence="2">Uncharacterized protein</fullName>
    </submittedName>
</protein>
<organism evidence="2 3">
    <name type="scientific">Batillaria attramentaria</name>
    <dbReference type="NCBI Taxonomy" id="370345"/>
    <lineage>
        <taxon>Eukaryota</taxon>
        <taxon>Metazoa</taxon>
        <taxon>Spiralia</taxon>
        <taxon>Lophotrochozoa</taxon>
        <taxon>Mollusca</taxon>
        <taxon>Gastropoda</taxon>
        <taxon>Caenogastropoda</taxon>
        <taxon>Sorbeoconcha</taxon>
        <taxon>Cerithioidea</taxon>
        <taxon>Batillariidae</taxon>
        <taxon>Batillaria</taxon>
    </lineage>
</organism>
<reference evidence="2 3" key="1">
    <citation type="journal article" date="2023" name="Sci. Data">
        <title>Genome assembly of the Korean intertidal mud-creeper Batillaria attramentaria.</title>
        <authorList>
            <person name="Patra A.K."/>
            <person name="Ho P.T."/>
            <person name="Jun S."/>
            <person name="Lee S.J."/>
            <person name="Kim Y."/>
            <person name="Won Y.J."/>
        </authorList>
    </citation>
    <scope>NUCLEOTIDE SEQUENCE [LARGE SCALE GENOMIC DNA]</scope>
    <source>
        <strain evidence="2">Wonlab-2016</strain>
    </source>
</reference>
<evidence type="ECO:0000313" key="2">
    <source>
        <dbReference type="EMBL" id="KAK7480173.1"/>
    </source>
</evidence>
<feature type="region of interest" description="Disordered" evidence="1">
    <location>
        <begin position="391"/>
        <end position="532"/>
    </location>
</feature>
<feature type="compositionally biased region" description="Polar residues" evidence="1">
    <location>
        <begin position="437"/>
        <end position="448"/>
    </location>
</feature>
<proteinExistence type="predicted"/>
<sequence>MVTFSAFYQWQQNHETLRLYAPDYVDSCLNCATPNEESCVWTMSALTSVIGTPIKSIYPAVNGQEDRAISALNTQFSPRVVKEDQKQEDAIKILWSTKKPAKTPVPPGTWVPDHFVPLVEVRSIQLSPVMTSLHPSRVSGRKRKPTAKLLETIKSESGNTSLHMEVTVDDEDAPESDISGLDLEGQSPSKTKRRKKMIMVDETMDFDWQRKYTHDAVGGKPITGSGFMPIKDVFQVLTKAKDPLPSIPRGRKNDVYFVVDNSRNTRHPTRRNYFSDDCGLYKQRCGTTCKNWYLYKDGTICALNKVGGKYCKETKLVTKTVQGKPVKEVTWIPMDPQPEASSLILLHRYYAMLQCDPYYRRRISWFSVLPPSVEGGKDIMLVEYLNKPRAGRSRAVSSGPIHDTDSEDAETSIAEEGAKKNSLAAQAEEMEKGGESGTQPSKTTSAENSVDKHYSKETPTEKTDTNEEADKAESNEKEVDKIVSTEKDDDKPESAEKESDTTESAEKESDKTESPEKETSKVQIRKTTRSRK</sequence>
<feature type="compositionally biased region" description="Basic residues" evidence="1">
    <location>
        <begin position="523"/>
        <end position="532"/>
    </location>
</feature>
<keyword evidence="3" id="KW-1185">Reference proteome</keyword>
<feature type="compositionally biased region" description="Basic and acidic residues" evidence="1">
    <location>
        <begin position="449"/>
        <end position="520"/>
    </location>
</feature>
<accession>A0ABD0JZE1</accession>
<dbReference type="EMBL" id="JACVVK020000286">
    <property type="protein sequence ID" value="KAK7480173.1"/>
    <property type="molecule type" value="Genomic_DNA"/>
</dbReference>
<gene>
    <name evidence="2" type="ORF">BaRGS_00028558</name>
</gene>
<dbReference type="AlphaFoldDB" id="A0ABD0JZE1"/>
<comment type="caution">
    <text evidence="2">The sequence shown here is derived from an EMBL/GenBank/DDBJ whole genome shotgun (WGS) entry which is preliminary data.</text>
</comment>
<evidence type="ECO:0000256" key="1">
    <source>
        <dbReference type="SAM" id="MobiDB-lite"/>
    </source>
</evidence>
<name>A0ABD0JZE1_9CAEN</name>
<feature type="region of interest" description="Disordered" evidence="1">
    <location>
        <begin position="169"/>
        <end position="195"/>
    </location>
</feature>